<dbReference type="SUPFAM" id="SSF47473">
    <property type="entry name" value="EF-hand"/>
    <property type="match status" value="1"/>
</dbReference>
<dbReference type="InterPro" id="IPR002048">
    <property type="entry name" value="EF_hand_dom"/>
</dbReference>
<organism evidence="9 12">
    <name type="scientific">Adineta steineri</name>
    <dbReference type="NCBI Taxonomy" id="433720"/>
    <lineage>
        <taxon>Eukaryota</taxon>
        <taxon>Metazoa</taxon>
        <taxon>Spiralia</taxon>
        <taxon>Gnathifera</taxon>
        <taxon>Rotifera</taxon>
        <taxon>Eurotatoria</taxon>
        <taxon>Bdelloidea</taxon>
        <taxon>Adinetida</taxon>
        <taxon>Adinetidae</taxon>
        <taxon>Adineta</taxon>
    </lineage>
</organism>
<evidence type="ECO:0000313" key="9">
    <source>
        <dbReference type="EMBL" id="CAF1369993.1"/>
    </source>
</evidence>
<dbReference type="PRINTS" id="PR00450">
    <property type="entry name" value="RECOVERIN"/>
</dbReference>
<evidence type="ECO:0000256" key="3">
    <source>
        <dbReference type="ARBA" id="ARBA00022723"/>
    </source>
</evidence>
<dbReference type="Proteomes" id="UP000663860">
    <property type="component" value="Unassembled WGS sequence"/>
</dbReference>
<reference evidence="9" key="1">
    <citation type="submission" date="2021-02" db="EMBL/GenBank/DDBJ databases">
        <authorList>
            <person name="Nowell W R."/>
        </authorList>
    </citation>
    <scope>NUCLEOTIDE SEQUENCE</scope>
</reference>
<dbReference type="GO" id="GO:0005509">
    <property type="term" value="F:calcium ion binding"/>
    <property type="evidence" value="ECO:0007669"/>
    <property type="project" value="InterPro"/>
</dbReference>
<dbReference type="InterPro" id="IPR028846">
    <property type="entry name" value="Recoverin"/>
</dbReference>
<dbReference type="EMBL" id="CAJOAY010000737">
    <property type="protein sequence ID" value="CAF3725935.1"/>
    <property type="molecule type" value="Genomic_DNA"/>
</dbReference>
<evidence type="ECO:0000256" key="5">
    <source>
        <dbReference type="ARBA" id="ARBA00022837"/>
    </source>
</evidence>
<evidence type="ECO:0000256" key="2">
    <source>
        <dbReference type="ARBA" id="ARBA00022707"/>
    </source>
</evidence>
<dbReference type="PROSITE" id="PS00018">
    <property type="entry name" value="EF_HAND_1"/>
    <property type="match status" value="1"/>
</dbReference>
<keyword evidence="6" id="KW-0449">Lipoprotein</keyword>
<dbReference type="PROSITE" id="PS50222">
    <property type="entry name" value="EF_HAND_2"/>
    <property type="match status" value="1"/>
</dbReference>
<dbReference type="EMBL" id="CAJNOE010000738">
    <property type="protein sequence ID" value="CAF1322558.1"/>
    <property type="molecule type" value="Genomic_DNA"/>
</dbReference>
<protein>
    <recommendedName>
        <fullName evidence="7">EF-hand domain-containing protein</fullName>
    </recommendedName>
</protein>
<evidence type="ECO:0000313" key="8">
    <source>
        <dbReference type="EMBL" id="CAF1322558.1"/>
    </source>
</evidence>
<evidence type="ECO:0000256" key="6">
    <source>
        <dbReference type="ARBA" id="ARBA00023288"/>
    </source>
</evidence>
<dbReference type="Gene3D" id="1.10.238.10">
    <property type="entry name" value="EF-hand"/>
    <property type="match status" value="1"/>
</dbReference>
<dbReference type="PANTHER" id="PTHR23055:SF178">
    <property type="entry name" value="NEUROCALCIN HOMOLOG"/>
    <property type="match status" value="1"/>
</dbReference>
<feature type="domain" description="EF-hand" evidence="7">
    <location>
        <begin position="72"/>
        <end position="107"/>
    </location>
</feature>
<dbReference type="Proteomes" id="UP000663891">
    <property type="component" value="Unassembled WGS sequence"/>
</dbReference>
<accession>A0A815IRL7</accession>
<keyword evidence="4" id="KW-0677">Repeat</keyword>
<keyword evidence="2" id="KW-0519">Myristate</keyword>
<name>A0A815IRL7_9BILA</name>
<evidence type="ECO:0000259" key="7">
    <source>
        <dbReference type="PROSITE" id="PS50222"/>
    </source>
</evidence>
<evidence type="ECO:0000313" key="10">
    <source>
        <dbReference type="EMBL" id="CAF3725935.1"/>
    </source>
</evidence>
<evidence type="ECO:0000313" key="12">
    <source>
        <dbReference type="Proteomes" id="UP000663891"/>
    </source>
</evidence>
<comment type="caution">
    <text evidence="9">The sequence shown here is derived from an EMBL/GenBank/DDBJ whole genome shotgun (WGS) entry which is preliminary data.</text>
</comment>
<dbReference type="AlphaFoldDB" id="A0A815IRL7"/>
<evidence type="ECO:0000256" key="4">
    <source>
        <dbReference type="ARBA" id="ARBA00022737"/>
    </source>
</evidence>
<gene>
    <name evidence="8" type="ORF">IZO911_LOCUS35230</name>
    <name evidence="11" type="ORF">KXQ929_LOCUS13330</name>
    <name evidence="10" type="ORF">OKA104_LOCUS14166</name>
    <name evidence="9" type="ORF">VCS650_LOCUS34805</name>
</gene>
<dbReference type="EMBL" id="CAJOBB010000709">
    <property type="protein sequence ID" value="CAF3735556.1"/>
    <property type="molecule type" value="Genomic_DNA"/>
</dbReference>
<sequence>MEMGGSTGCFRSRLPPLLTTKEISNLSLKSNLSVEDIQQWYSSFVHCYPHGYLSRNQFIIYYQQLKDESNVQLRPLIEKLFEVFDLNNDNKLDFHEFVLLNVLSSNGSINEKIKLIFRLYEKEKEKLLSRDEIKDFLRNMFYIFDIPSSKFNLNEVINIVFKTNNINRDEKIYWKQFTEDILNDQALFKQLISLDYYHDYQFVQRSERF</sequence>
<evidence type="ECO:0000313" key="11">
    <source>
        <dbReference type="EMBL" id="CAF3735556.1"/>
    </source>
</evidence>
<dbReference type="OrthoDB" id="191686at2759"/>
<keyword evidence="5" id="KW-0106">Calcium</keyword>
<dbReference type="Proteomes" id="UP000663868">
    <property type="component" value="Unassembled WGS sequence"/>
</dbReference>
<dbReference type="EMBL" id="CAJNON010000752">
    <property type="protein sequence ID" value="CAF1369993.1"/>
    <property type="molecule type" value="Genomic_DNA"/>
</dbReference>
<dbReference type="Proteomes" id="UP000663881">
    <property type="component" value="Unassembled WGS sequence"/>
</dbReference>
<dbReference type="PANTHER" id="PTHR23055">
    <property type="entry name" value="CALCIUM BINDING PROTEINS"/>
    <property type="match status" value="1"/>
</dbReference>
<comment type="similarity">
    <text evidence="1">Belongs to the recoverin family.</text>
</comment>
<evidence type="ECO:0000256" key="1">
    <source>
        <dbReference type="ARBA" id="ARBA00006049"/>
    </source>
</evidence>
<keyword evidence="3" id="KW-0479">Metal-binding</keyword>
<proteinExistence type="inferred from homology"/>
<dbReference type="InterPro" id="IPR018247">
    <property type="entry name" value="EF_Hand_1_Ca_BS"/>
</dbReference>
<dbReference type="InterPro" id="IPR011992">
    <property type="entry name" value="EF-hand-dom_pair"/>
</dbReference>